<evidence type="ECO:0000259" key="1">
    <source>
        <dbReference type="Pfam" id="PF00004"/>
    </source>
</evidence>
<dbReference type="OrthoDB" id="10042665at2759"/>
<dbReference type="Proteomes" id="UP000326565">
    <property type="component" value="Unassembled WGS sequence"/>
</dbReference>
<dbReference type="GO" id="GO:0005524">
    <property type="term" value="F:ATP binding"/>
    <property type="evidence" value="ECO:0007669"/>
    <property type="project" value="InterPro"/>
</dbReference>
<dbReference type="AlphaFoldDB" id="A0A5N5XCA2"/>
<keyword evidence="3" id="KW-1185">Reference proteome</keyword>
<gene>
    <name evidence="2" type="ORF">BDV29DRAFT_187998</name>
</gene>
<dbReference type="PANTHER" id="PTHR46411:SF3">
    <property type="entry name" value="AAA+ ATPASE DOMAIN-CONTAINING PROTEIN"/>
    <property type="match status" value="1"/>
</dbReference>
<evidence type="ECO:0000313" key="2">
    <source>
        <dbReference type="EMBL" id="KAB8078296.1"/>
    </source>
</evidence>
<name>A0A5N5XCA2_9EURO</name>
<dbReference type="Pfam" id="PF00004">
    <property type="entry name" value="AAA"/>
    <property type="match status" value="1"/>
</dbReference>
<dbReference type="InterPro" id="IPR027417">
    <property type="entry name" value="P-loop_NTPase"/>
</dbReference>
<protein>
    <recommendedName>
        <fullName evidence="1">ATPase AAA-type core domain-containing protein</fullName>
    </recommendedName>
</protein>
<dbReference type="PANTHER" id="PTHR46411">
    <property type="entry name" value="FAMILY ATPASE, PUTATIVE-RELATED"/>
    <property type="match status" value="1"/>
</dbReference>
<feature type="domain" description="ATPase AAA-type core" evidence="1">
    <location>
        <begin position="323"/>
        <end position="374"/>
    </location>
</feature>
<dbReference type="Gene3D" id="3.40.50.300">
    <property type="entry name" value="P-loop containing nucleotide triphosphate hydrolases"/>
    <property type="match status" value="1"/>
</dbReference>
<dbReference type="EMBL" id="ML732159">
    <property type="protein sequence ID" value="KAB8078296.1"/>
    <property type="molecule type" value="Genomic_DNA"/>
</dbReference>
<evidence type="ECO:0000313" key="3">
    <source>
        <dbReference type="Proteomes" id="UP000326565"/>
    </source>
</evidence>
<proteinExistence type="predicted"/>
<dbReference type="SUPFAM" id="SSF52540">
    <property type="entry name" value="P-loop containing nucleoside triphosphate hydrolases"/>
    <property type="match status" value="1"/>
</dbReference>
<organism evidence="2 3">
    <name type="scientific">Aspergillus leporis</name>
    <dbReference type="NCBI Taxonomy" id="41062"/>
    <lineage>
        <taxon>Eukaryota</taxon>
        <taxon>Fungi</taxon>
        <taxon>Dikarya</taxon>
        <taxon>Ascomycota</taxon>
        <taxon>Pezizomycotina</taxon>
        <taxon>Eurotiomycetes</taxon>
        <taxon>Eurotiomycetidae</taxon>
        <taxon>Eurotiales</taxon>
        <taxon>Aspergillaceae</taxon>
        <taxon>Aspergillus</taxon>
        <taxon>Aspergillus subgen. Circumdati</taxon>
    </lineage>
</organism>
<dbReference type="InterPro" id="IPR003959">
    <property type="entry name" value="ATPase_AAA_core"/>
</dbReference>
<sequence>MTVQRRLPKRMAKARAIQTPQRLQPAKYAPAGSICEVHSLYQTEEVNSGRAVWTKKLPDALDGPAEDSESSQFALIKLEVDSIVELCAARYEATHGSTREVIDLLRKVMEGQLRGIISDKRDMIHNGVITHHKLWAIRTRRYHLLFRFRNQLHAIQRFEDMVPNISLPVFPLKYHPEIEIVRKKLLEKGKLWQQLKGYHHKQYEGIGSAIDESGERVYKLKVKGRIIIDTMAYNTFKPGQAIYKRLMTTPLLRGYPLKDKKWMEFHLDGVSDIVWDSRLRLSGCAPRASTPKTVDLGPRKRSVQANRCFGNVAKGNGCGMIMQLSGPPGVGKTLSAESVAETMKVPLLVLSAGDLGTTVREVEWGLKDILRMTRDFNDLKRNELVSISHRLLEYYEGILFLTTNRAENIDSAFESRINIEVRYKELDTTSRCQILVTVPGFCGQGGRTLG</sequence>
<dbReference type="GO" id="GO:0016887">
    <property type="term" value="F:ATP hydrolysis activity"/>
    <property type="evidence" value="ECO:0007669"/>
    <property type="project" value="InterPro"/>
</dbReference>
<reference evidence="2 3" key="1">
    <citation type="submission" date="2019-04" db="EMBL/GenBank/DDBJ databases">
        <title>Friends and foes A comparative genomics study of 23 Aspergillus species from section Flavi.</title>
        <authorList>
            <consortium name="DOE Joint Genome Institute"/>
            <person name="Kjaerbolling I."/>
            <person name="Vesth T."/>
            <person name="Frisvad J.C."/>
            <person name="Nybo J.L."/>
            <person name="Theobald S."/>
            <person name="Kildgaard S."/>
            <person name="Isbrandt T."/>
            <person name="Kuo A."/>
            <person name="Sato A."/>
            <person name="Lyhne E.K."/>
            <person name="Kogle M.E."/>
            <person name="Wiebenga A."/>
            <person name="Kun R.S."/>
            <person name="Lubbers R.J."/>
            <person name="Makela M.R."/>
            <person name="Barry K."/>
            <person name="Chovatia M."/>
            <person name="Clum A."/>
            <person name="Daum C."/>
            <person name="Haridas S."/>
            <person name="He G."/>
            <person name="LaButti K."/>
            <person name="Lipzen A."/>
            <person name="Mondo S."/>
            <person name="Riley R."/>
            <person name="Salamov A."/>
            <person name="Simmons B.A."/>
            <person name="Magnuson J.K."/>
            <person name="Henrissat B."/>
            <person name="Mortensen U.H."/>
            <person name="Larsen T.O."/>
            <person name="Devries R.P."/>
            <person name="Grigoriev I.V."/>
            <person name="Machida M."/>
            <person name="Baker S.E."/>
            <person name="Andersen M.R."/>
        </authorList>
    </citation>
    <scope>NUCLEOTIDE SEQUENCE [LARGE SCALE GENOMIC DNA]</scope>
    <source>
        <strain evidence="2 3">CBS 151.66</strain>
    </source>
</reference>
<accession>A0A5N5XCA2</accession>